<gene>
    <name evidence="2" type="ORF">Pmar_PMAR018300</name>
</gene>
<dbReference type="Proteomes" id="UP000007800">
    <property type="component" value="Unassembled WGS sequence"/>
</dbReference>
<dbReference type="EMBL" id="GG685971">
    <property type="protein sequence ID" value="EEQ99183.1"/>
    <property type="molecule type" value="Genomic_DNA"/>
</dbReference>
<protein>
    <submittedName>
        <fullName evidence="2">Uncharacterized protein</fullName>
    </submittedName>
</protein>
<keyword evidence="3" id="KW-1185">Reference proteome</keyword>
<sequence length="181" mass="20216">MGFVVHLVHDDLHRTPLARRARCLRGSMLKWHQNRKELFGLAAHIFVDSLIPDFGGITQCDSHPASSPTLRQPSPGSAVEPESGCPTESGRVTCKPIERIAIPRLCDAIADVRKVWRMKYHVVPALLHVAASQNAKSDGLSRLTFSWGIPEKSYLKGEVWPGLARHSTWQRTPLTKSMESY</sequence>
<reference evidence="2 3" key="1">
    <citation type="submission" date="2008-07" db="EMBL/GenBank/DDBJ databases">
        <authorList>
            <person name="El-Sayed N."/>
            <person name="Caler E."/>
            <person name="Inman J."/>
            <person name="Amedeo P."/>
            <person name="Hass B."/>
            <person name="Wortman J."/>
        </authorList>
    </citation>
    <scope>NUCLEOTIDE SEQUENCE [LARGE SCALE GENOMIC DNA]</scope>
    <source>
        <strain evidence="3">ATCC 50983 / TXsc</strain>
    </source>
</reference>
<evidence type="ECO:0000256" key="1">
    <source>
        <dbReference type="SAM" id="MobiDB-lite"/>
    </source>
</evidence>
<accession>C5LVR0</accession>
<dbReference type="GeneID" id="9044857"/>
<name>C5LVR0_PERM5</name>
<dbReference type="InParanoid" id="C5LVR0"/>
<dbReference type="RefSeq" id="XP_002766466.1">
    <property type="nucleotide sequence ID" value="XM_002766420.1"/>
</dbReference>
<organism evidence="3">
    <name type="scientific">Perkinsus marinus (strain ATCC 50983 / TXsc)</name>
    <dbReference type="NCBI Taxonomy" id="423536"/>
    <lineage>
        <taxon>Eukaryota</taxon>
        <taxon>Sar</taxon>
        <taxon>Alveolata</taxon>
        <taxon>Perkinsozoa</taxon>
        <taxon>Perkinsea</taxon>
        <taxon>Perkinsida</taxon>
        <taxon>Perkinsidae</taxon>
        <taxon>Perkinsus</taxon>
    </lineage>
</organism>
<feature type="region of interest" description="Disordered" evidence="1">
    <location>
        <begin position="62"/>
        <end position="90"/>
    </location>
</feature>
<feature type="compositionally biased region" description="Polar residues" evidence="1">
    <location>
        <begin position="62"/>
        <end position="75"/>
    </location>
</feature>
<proteinExistence type="predicted"/>
<evidence type="ECO:0000313" key="3">
    <source>
        <dbReference type="Proteomes" id="UP000007800"/>
    </source>
</evidence>
<dbReference type="AlphaFoldDB" id="C5LVR0"/>
<evidence type="ECO:0000313" key="2">
    <source>
        <dbReference type="EMBL" id="EEQ99183.1"/>
    </source>
</evidence>